<reference evidence="2" key="1">
    <citation type="journal article" date="2021" name="PeerJ">
        <title>Extensive microbial diversity within the chicken gut microbiome revealed by metagenomics and culture.</title>
        <authorList>
            <person name="Gilroy R."/>
            <person name="Ravi A."/>
            <person name="Getino M."/>
            <person name="Pursley I."/>
            <person name="Horton D.L."/>
            <person name="Alikhan N.F."/>
            <person name="Baker D."/>
            <person name="Gharbi K."/>
            <person name="Hall N."/>
            <person name="Watson M."/>
            <person name="Adriaenssens E.M."/>
            <person name="Foster-Nyarko E."/>
            <person name="Jarju S."/>
            <person name="Secka A."/>
            <person name="Antonio M."/>
            <person name="Oren A."/>
            <person name="Chaudhuri R.R."/>
            <person name="La Ragione R."/>
            <person name="Hildebrand F."/>
            <person name="Pallen M.J."/>
        </authorList>
    </citation>
    <scope>NUCLEOTIDE SEQUENCE</scope>
    <source>
        <strain evidence="2">ChiHjej13B12-4958</strain>
    </source>
</reference>
<comment type="caution">
    <text evidence="2">The sequence shown here is derived from an EMBL/GenBank/DDBJ whole genome shotgun (WGS) entry which is preliminary data.</text>
</comment>
<dbReference type="AlphaFoldDB" id="A0A9D2TP71"/>
<gene>
    <name evidence="2" type="ORF">H9751_02435</name>
</gene>
<feature type="region of interest" description="Disordered" evidence="1">
    <location>
        <begin position="162"/>
        <end position="249"/>
    </location>
</feature>
<dbReference type="EMBL" id="DWVP01000004">
    <property type="protein sequence ID" value="HJC84403.1"/>
    <property type="molecule type" value="Genomic_DNA"/>
</dbReference>
<feature type="compositionally biased region" description="Basic and acidic residues" evidence="1">
    <location>
        <begin position="170"/>
        <end position="186"/>
    </location>
</feature>
<dbReference type="Proteomes" id="UP000823858">
    <property type="component" value="Unassembled WGS sequence"/>
</dbReference>
<protein>
    <submittedName>
        <fullName evidence="2">Uncharacterized protein</fullName>
    </submittedName>
</protein>
<name>A0A9D2TP71_9CORY</name>
<proteinExistence type="predicted"/>
<accession>A0A9D2TP71</accession>
<reference evidence="2" key="2">
    <citation type="submission" date="2021-04" db="EMBL/GenBank/DDBJ databases">
        <authorList>
            <person name="Gilroy R."/>
        </authorList>
    </citation>
    <scope>NUCLEOTIDE SEQUENCE</scope>
    <source>
        <strain evidence="2">ChiHjej13B12-4958</strain>
    </source>
</reference>
<organism evidence="2 3">
    <name type="scientific">Candidatus Corynebacterium faecigallinarum</name>
    <dbReference type="NCBI Taxonomy" id="2838528"/>
    <lineage>
        <taxon>Bacteria</taxon>
        <taxon>Bacillati</taxon>
        <taxon>Actinomycetota</taxon>
        <taxon>Actinomycetes</taxon>
        <taxon>Mycobacteriales</taxon>
        <taxon>Corynebacteriaceae</taxon>
        <taxon>Corynebacterium</taxon>
    </lineage>
</organism>
<evidence type="ECO:0000313" key="3">
    <source>
        <dbReference type="Proteomes" id="UP000823858"/>
    </source>
</evidence>
<evidence type="ECO:0000313" key="2">
    <source>
        <dbReference type="EMBL" id="HJC84403.1"/>
    </source>
</evidence>
<evidence type="ECO:0000256" key="1">
    <source>
        <dbReference type="SAM" id="MobiDB-lite"/>
    </source>
</evidence>
<sequence length="295" mass="31104">MGNKTIYISDDDREFVERATEIAGGFSPAVSQALRDYVAAHDLTERGFEQVEITTRTGGVDSVKIFRGRRLARVEQFHRGRSVQWTSYATPKGNIAVITSESADFIGMMQRGADSVTGHLGGDPRRMIDAVRRRLGEQGGPWAAVDDFGGLFSVIDGLASSFGFGTQRPGQRDSADSAGRADRDGSAPRGFGIPVPMMPTVDDGSDGPDGPAGPDGLDGDGDDRETGSAGASGVPDTADTDGTHRLPGDTGLEVFASVEDLREAAFRDGSEGLPVAFITATQQALETPPVEVLDI</sequence>